<feature type="active site" description="Electrophile" evidence="6">
    <location>
        <position position="93"/>
    </location>
</feature>
<reference evidence="8 9" key="1">
    <citation type="submission" date="2019-10" db="EMBL/GenBank/DDBJ databases">
        <title>Thermopilla bonchosmolovskayae gen. nov., sp. nov., a moderately thermophilic Chloroflexi bacterium from a Chukotka hot spring (Arctic, Russia), representing a novel classis Thermopillaia, which include previously uncultivated lineage OLB14.</title>
        <authorList>
            <person name="Kochetkova T.V."/>
            <person name="Zayulina K.S."/>
            <person name="Zhigarkov V.S."/>
            <person name="Minaev N.V."/>
            <person name="Novikov A."/>
            <person name="Toshchakov S.V."/>
            <person name="Elcheninov A.G."/>
            <person name="Kublanov I.V."/>
        </authorList>
    </citation>
    <scope>NUCLEOTIDE SEQUENCE [LARGE SCALE GENOMIC DNA]</scope>
    <source>
        <strain evidence="8 9">3753O</strain>
    </source>
</reference>
<feature type="binding site" evidence="6">
    <location>
        <position position="208"/>
    </location>
    <ligand>
        <name>substrate</name>
    </ligand>
</feature>
<dbReference type="RefSeq" id="WP_158067836.1">
    <property type="nucleotide sequence ID" value="NZ_CP042829.1"/>
</dbReference>
<comment type="pathway">
    <text evidence="6 7">Carbohydrate degradation; glycolysis; D-glyceraldehyde 3-phosphate from glycerone phosphate: step 1/1.</text>
</comment>
<comment type="subunit">
    <text evidence="6 7">Homodimer.</text>
</comment>
<dbReference type="InterPro" id="IPR035990">
    <property type="entry name" value="TIM_sf"/>
</dbReference>
<name>A0ABX6C5B2_9CHLR</name>
<evidence type="ECO:0000256" key="2">
    <source>
        <dbReference type="ARBA" id="ARBA00022432"/>
    </source>
</evidence>
<dbReference type="InterPro" id="IPR022896">
    <property type="entry name" value="TrioseP_Isoase_bac/euk"/>
</dbReference>
<protein>
    <recommendedName>
        <fullName evidence="6 7">Triosephosphate isomerase</fullName>
        <shortName evidence="6">TIM</shortName>
        <shortName evidence="6">TPI</shortName>
        <ecNumber evidence="6 7">5.3.1.1</ecNumber>
    </recommendedName>
    <alternativeName>
        <fullName evidence="6">Triose-phosphate isomerase</fullName>
    </alternativeName>
</protein>
<evidence type="ECO:0000256" key="1">
    <source>
        <dbReference type="ARBA" id="ARBA00007422"/>
    </source>
</evidence>
<keyword evidence="3 6" id="KW-0963">Cytoplasm</keyword>
<dbReference type="CDD" id="cd00311">
    <property type="entry name" value="TIM"/>
    <property type="match status" value="1"/>
</dbReference>
<dbReference type="GO" id="GO:0004807">
    <property type="term" value="F:triose-phosphate isomerase activity"/>
    <property type="evidence" value="ECO:0007669"/>
    <property type="project" value="UniProtKB-EC"/>
</dbReference>
<evidence type="ECO:0000256" key="3">
    <source>
        <dbReference type="ARBA" id="ARBA00022490"/>
    </source>
</evidence>
<dbReference type="PANTHER" id="PTHR21139">
    <property type="entry name" value="TRIOSEPHOSPHATE ISOMERASE"/>
    <property type="match status" value="1"/>
</dbReference>
<dbReference type="PROSITE" id="PS51440">
    <property type="entry name" value="TIM_2"/>
    <property type="match status" value="1"/>
</dbReference>
<dbReference type="PANTHER" id="PTHR21139:SF42">
    <property type="entry name" value="TRIOSEPHOSPHATE ISOMERASE"/>
    <property type="match status" value="1"/>
</dbReference>
<dbReference type="InterPro" id="IPR000652">
    <property type="entry name" value="Triosephosphate_isomerase"/>
</dbReference>
<dbReference type="HAMAP" id="MF_00147_B">
    <property type="entry name" value="TIM_B"/>
    <property type="match status" value="1"/>
</dbReference>
<dbReference type="Gene3D" id="3.20.20.70">
    <property type="entry name" value="Aldolase class I"/>
    <property type="match status" value="1"/>
</dbReference>
<evidence type="ECO:0000313" key="8">
    <source>
        <dbReference type="EMBL" id="QFG03888.1"/>
    </source>
</evidence>
<comment type="pathway">
    <text evidence="6 7">Carbohydrate biosynthesis; gluconeogenesis.</text>
</comment>
<feature type="active site" description="Proton acceptor" evidence="6">
    <location>
        <position position="163"/>
    </location>
</feature>
<dbReference type="PROSITE" id="PS00171">
    <property type="entry name" value="TIM_1"/>
    <property type="match status" value="1"/>
</dbReference>
<dbReference type="NCBIfam" id="TIGR00419">
    <property type="entry name" value="tim"/>
    <property type="match status" value="1"/>
</dbReference>
<accession>A0ABX6C5B2</accession>
<gene>
    <name evidence="6" type="primary">tpiA</name>
    <name evidence="8" type="ORF">Tbon_11515</name>
</gene>
<evidence type="ECO:0000256" key="7">
    <source>
        <dbReference type="RuleBase" id="RU363013"/>
    </source>
</evidence>
<feature type="binding site" evidence="6">
    <location>
        <begin position="9"/>
        <end position="11"/>
    </location>
    <ligand>
        <name>substrate</name>
    </ligand>
</feature>
<keyword evidence="4 6" id="KW-0324">Glycolysis</keyword>
<feature type="binding site" evidence="6">
    <location>
        <begin position="229"/>
        <end position="230"/>
    </location>
    <ligand>
        <name>substrate</name>
    </ligand>
</feature>
<comment type="subcellular location">
    <subcellularLocation>
        <location evidence="6 7">Cytoplasm</location>
    </subcellularLocation>
</comment>
<evidence type="ECO:0000256" key="6">
    <source>
        <dbReference type="HAMAP-Rule" id="MF_00147"/>
    </source>
</evidence>
<evidence type="ECO:0000313" key="9">
    <source>
        <dbReference type="Proteomes" id="UP000326331"/>
    </source>
</evidence>
<feature type="binding site" evidence="6">
    <location>
        <position position="169"/>
    </location>
    <ligand>
        <name>substrate</name>
    </ligand>
</feature>
<dbReference type="InterPro" id="IPR013785">
    <property type="entry name" value="Aldolase_TIM"/>
</dbReference>
<dbReference type="InterPro" id="IPR020861">
    <property type="entry name" value="Triosephosphate_isomerase_AS"/>
</dbReference>
<keyword evidence="9" id="KW-1185">Reference proteome</keyword>
<dbReference type="Pfam" id="PF00121">
    <property type="entry name" value="TIM"/>
    <property type="match status" value="1"/>
</dbReference>
<dbReference type="EC" id="5.3.1.1" evidence="6 7"/>
<comment type="similarity">
    <text evidence="1 6 7">Belongs to the triosephosphate isomerase family.</text>
</comment>
<comment type="catalytic activity">
    <reaction evidence="6 7">
        <text>D-glyceraldehyde 3-phosphate = dihydroxyacetone phosphate</text>
        <dbReference type="Rhea" id="RHEA:18585"/>
        <dbReference type="ChEBI" id="CHEBI:57642"/>
        <dbReference type="ChEBI" id="CHEBI:59776"/>
        <dbReference type="EC" id="5.3.1.1"/>
    </reaction>
</comment>
<evidence type="ECO:0000256" key="4">
    <source>
        <dbReference type="ARBA" id="ARBA00023152"/>
    </source>
</evidence>
<dbReference type="Proteomes" id="UP000326331">
    <property type="component" value="Chromosome"/>
</dbReference>
<dbReference type="SUPFAM" id="SSF51351">
    <property type="entry name" value="Triosephosphate isomerase (TIM)"/>
    <property type="match status" value="1"/>
</dbReference>
<keyword evidence="2 6" id="KW-0312">Gluconeogenesis</keyword>
<dbReference type="EMBL" id="CP042829">
    <property type="protein sequence ID" value="QFG03888.1"/>
    <property type="molecule type" value="Genomic_DNA"/>
</dbReference>
<proteinExistence type="inferred from homology"/>
<keyword evidence="5 6" id="KW-0413">Isomerase</keyword>
<evidence type="ECO:0000256" key="5">
    <source>
        <dbReference type="ARBA" id="ARBA00023235"/>
    </source>
</evidence>
<sequence length="247" mass="26343">MRRPFIAGNWKMHTTEADAVALAAAVREQTAAAACDVAVCVPFPHLGPVREALRGGHVRLGAQDVHWEPKGAFTGEVSAPMLEDYCQLVIIGHSERRQYFCETDEWVNRKLRALLASRLDPIVCIGETLDQRRAGETEAVLERQLRGALAGIEPSARITIAYEPVWAIGTGETATPEQAQEACAFVRRILRELGGPVADAIRIQYGGSVNPANAAALLAQPDIDGALVGGASLDVAQFAAICAAVPA</sequence>
<organism evidence="8 9">
    <name type="scientific">Tepidiforma bonchosmolovskayae</name>
    <dbReference type="NCBI Taxonomy" id="2601677"/>
    <lineage>
        <taxon>Bacteria</taxon>
        <taxon>Bacillati</taxon>
        <taxon>Chloroflexota</taxon>
        <taxon>Tepidiformia</taxon>
        <taxon>Tepidiformales</taxon>
        <taxon>Tepidiformaceae</taxon>
        <taxon>Tepidiforma</taxon>
    </lineage>
</organism>
<comment type="function">
    <text evidence="6">Involved in the gluconeogenesis. Catalyzes stereospecifically the conversion of dihydroxyacetone phosphate (DHAP) to D-glyceraldehyde-3-phosphate (G3P).</text>
</comment>